<reference evidence="9" key="1">
    <citation type="journal article" date="2019" name="Int. J. Syst. Evol. Microbiol.">
        <title>The Global Catalogue of Microorganisms (GCM) 10K type strain sequencing project: providing services to taxonomists for standard genome sequencing and annotation.</title>
        <authorList>
            <consortium name="The Broad Institute Genomics Platform"/>
            <consortium name="The Broad Institute Genome Sequencing Center for Infectious Disease"/>
            <person name="Wu L."/>
            <person name="Ma J."/>
        </authorList>
    </citation>
    <scope>NUCLEOTIDE SEQUENCE [LARGE SCALE GENOMIC DNA]</scope>
    <source>
        <strain evidence="9">CGMCC 4.1434</strain>
    </source>
</reference>
<evidence type="ECO:0000256" key="1">
    <source>
        <dbReference type="ARBA" id="ARBA00004651"/>
    </source>
</evidence>
<comment type="caution">
    <text evidence="8">The sequence shown here is derived from an EMBL/GenBank/DDBJ whole genome shotgun (WGS) entry which is preliminary data.</text>
</comment>
<feature type="transmembrane region" description="Helical" evidence="6">
    <location>
        <begin position="20"/>
        <end position="40"/>
    </location>
</feature>
<gene>
    <name evidence="8" type="ORF">ACFPRA_09085</name>
</gene>
<organism evidence="8 9">
    <name type="scientific">Sporosarcina soli</name>
    <dbReference type="NCBI Taxonomy" id="334736"/>
    <lineage>
        <taxon>Bacteria</taxon>
        <taxon>Bacillati</taxon>
        <taxon>Bacillota</taxon>
        <taxon>Bacilli</taxon>
        <taxon>Bacillales</taxon>
        <taxon>Caryophanaceae</taxon>
        <taxon>Sporosarcina</taxon>
    </lineage>
</organism>
<evidence type="ECO:0000313" key="9">
    <source>
        <dbReference type="Proteomes" id="UP001596109"/>
    </source>
</evidence>
<dbReference type="EMBL" id="JBHSNO010000005">
    <property type="protein sequence ID" value="MFC5589040.1"/>
    <property type="molecule type" value="Genomic_DNA"/>
</dbReference>
<feature type="transmembrane region" description="Helical" evidence="6">
    <location>
        <begin position="87"/>
        <end position="106"/>
    </location>
</feature>
<dbReference type="RefSeq" id="WP_381433035.1">
    <property type="nucleotide sequence ID" value="NZ_JBHSNO010000005.1"/>
</dbReference>
<dbReference type="InterPro" id="IPR020846">
    <property type="entry name" value="MFS_dom"/>
</dbReference>
<evidence type="ECO:0000256" key="4">
    <source>
        <dbReference type="ARBA" id="ARBA00022989"/>
    </source>
</evidence>
<name>A0ABW0TKP9_9BACL</name>
<feature type="transmembrane region" description="Helical" evidence="6">
    <location>
        <begin position="60"/>
        <end position="80"/>
    </location>
</feature>
<keyword evidence="2" id="KW-0813">Transport</keyword>
<dbReference type="PANTHER" id="PTHR23508">
    <property type="entry name" value="CARBOXYLIC ACID TRANSPORTER PROTEIN HOMOLOG"/>
    <property type="match status" value="1"/>
</dbReference>
<evidence type="ECO:0000256" key="5">
    <source>
        <dbReference type="ARBA" id="ARBA00023136"/>
    </source>
</evidence>
<dbReference type="PROSITE" id="PS50850">
    <property type="entry name" value="MFS"/>
    <property type="match status" value="1"/>
</dbReference>
<accession>A0ABW0TKP9</accession>
<feature type="transmembrane region" description="Helical" evidence="6">
    <location>
        <begin position="251"/>
        <end position="271"/>
    </location>
</feature>
<feature type="transmembrane region" description="Helical" evidence="6">
    <location>
        <begin position="319"/>
        <end position="336"/>
    </location>
</feature>
<evidence type="ECO:0000256" key="6">
    <source>
        <dbReference type="SAM" id="Phobius"/>
    </source>
</evidence>
<keyword evidence="5 6" id="KW-0472">Membrane</keyword>
<dbReference type="InterPro" id="IPR005829">
    <property type="entry name" value="Sugar_transporter_CS"/>
</dbReference>
<evidence type="ECO:0000259" key="7">
    <source>
        <dbReference type="PROSITE" id="PS50850"/>
    </source>
</evidence>
<evidence type="ECO:0000313" key="8">
    <source>
        <dbReference type="EMBL" id="MFC5589040.1"/>
    </source>
</evidence>
<dbReference type="InterPro" id="IPR011701">
    <property type="entry name" value="MFS"/>
</dbReference>
<dbReference type="InterPro" id="IPR036259">
    <property type="entry name" value="MFS_trans_sf"/>
</dbReference>
<dbReference type="Proteomes" id="UP001596109">
    <property type="component" value="Unassembled WGS sequence"/>
</dbReference>
<dbReference type="Pfam" id="PF07690">
    <property type="entry name" value="MFS_1"/>
    <property type="match status" value="1"/>
</dbReference>
<protein>
    <submittedName>
        <fullName evidence="8">MFS transporter</fullName>
    </submittedName>
</protein>
<evidence type="ECO:0000256" key="2">
    <source>
        <dbReference type="ARBA" id="ARBA00022448"/>
    </source>
</evidence>
<keyword evidence="4 6" id="KW-1133">Transmembrane helix</keyword>
<keyword evidence="9" id="KW-1185">Reference proteome</keyword>
<feature type="transmembrane region" description="Helical" evidence="6">
    <location>
        <begin position="342"/>
        <end position="365"/>
    </location>
</feature>
<dbReference type="PROSITE" id="PS00216">
    <property type="entry name" value="SUGAR_TRANSPORT_1"/>
    <property type="match status" value="1"/>
</dbReference>
<keyword evidence="3 6" id="KW-0812">Transmembrane</keyword>
<dbReference type="Gene3D" id="1.20.1250.20">
    <property type="entry name" value="MFS general substrate transporter like domains"/>
    <property type="match status" value="1"/>
</dbReference>
<proteinExistence type="predicted"/>
<feature type="transmembrane region" description="Helical" evidence="6">
    <location>
        <begin position="112"/>
        <end position="134"/>
    </location>
</feature>
<dbReference type="PANTHER" id="PTHR23508:SF10">
    <property type="entry name" value="CARBOXYLIC ACID TRANSPORTER PROTEIN HOMOLOG"/>
    <property type="match status" value="1"/>
</dbReference>
<feature type="domain" description="Major facilitator superfamily (MFS) profile" evidence="7">
    <location>
        <begin position="22"/>
        <end position="432"/>
    </location>
</feature>
<dbReference type="CDD" id="cd17365">
    <property type="entry name" value="MFS_PcaK_like"/>
    <property type="match status" value="1"/>
</dbReference>
<comment type="subcellular location">
    <subcellularLocation>
        <location evidence="1">Cell membrane</location>
        <topology evidence="1">Multi-pass membrane protein</topology>
    </subcellularLocation>
</comment>
<feature type="transmembrane region" description="Helical" evidence="6">
    <location>
        <begin position="176"/>
        <end position="195"/>
    </location>
</feature>
<feature type="transmembrane region" description="Helical" evidence="6">
    <location>
        <begin position="283"/>
        <end position="307"/>
    </location>
</feature>
<feature type="transmembrane region" description="Helical" evidence="6">
    <location>
        <begin position="377"/>
        <end position="400"/>
    </location>
</feature>
<sequence>MKKVDVKEIIDTSKFGRFHLNLLIALLFIVLCDGYDMFYLGNIIPSLIADWGITTVQAGAITSSGLFGMVIGALVLGTLADKIGRKASIFISIVVFSGFTFLAGFSNDHITFGILRFIAGLGIGGILPTLNASLAEYAPKKNRMTLIVLMNIGAPIGAVLTSVSAMYLLPDFGWRPVVWLGALPLLFLPLLFKIIPDSPAIYVKRNQKAKLANVLNRVVGENIYTENDEFTLTVDSKKGSSVKKLFMNKRAVNTLLFWIAIFMNLIVLYGLSTWIPKIMQNAGYSLVSSISFLLMLKAGAILGAIGGGRLSDRFGAKRVIYIYFMLAFFALSILSLQPSSTLSYILLFIAGATTSGTQMVSNGYISQYYPTEIRSTGIGWTLGIGRIGAIIGPILGGYVLSQNVPYATNFLVFAIPCLISAIAFWFVQENFGKASVVAETNKNLETAIKIQN</sequence>
<evidence type="ECO:0000256" key="3">
    <source>
        <dbReference type="ARBA" id="ARBA00022692"/>
    </source>
</evidence>
<feature type="transmembrane region" description="Helical" evidence="6">
    <location>
        <begin position="146"/>
        <end position="170"/>
    </location>
</feature>
<dbReference type="SUPFAM" id="SSF103473">
    <property type="entry name" value="MFS general substrate transporter"/>
    <property type="match status" value="1"/>
</dbReference>
<feature type="transmembrane region" description="Helical" evidence="6">
    <location>
        <begin position="406"/>
        <end position="427"/>
    </location>
</feature>